<comment type="caution">
    <text evidence="1">The sequence shown here is derived from an EMBL/GenBank/DDBJ whole genome shotgun (WGS) entry which is preliminary data.</text>
</comment>
<organism evidence="1 2">
    <name type="scientific">Helianthus annuus</name>
    <name type="common">Common sunflower</name>
    <dbReference type="NCBI Taxonomy" id="4232"/>
    <lineage>
        <taxon>Eukaryota</taxon>
        <taxon>Viridiplantae</taxon>
        <taxon>Streptophyta</taxon>
        <taxon>Embryophyta</taxon>
        <taxon>Tracheophyta</taxon>
        <taxon>Spermatophyta</taxon>
        <taxon>Magnoliopsida</taxon>
        <taxon>eudicotyledons</taxon>
        <taxon>Gunneridae</taxon>
        <taxon>Pentapetalae</taxon>
        <taxon>asterids</taxon>
        <taxon>campanulids</taxon>
        <taxon>Asterales</taxon>
        <taxon>Asteraceae</taxon>
        <taxon>Asteroideae</taxon>
        <taxon>Heliantheae alliance</taxon>
        <taxon>Heliantheae</taxon>
        <taxon>Helianthus</taxon>
    </lineage>
</organism>
<dbReference type="AlphaFoldDB" id="A0A9K3JWS9"/>
<name>A0A9K3JWS9_HELAN</name>
<protein>
    <submittedName>
        <fullName evidence="1">Uncharacterized protein</fullName>
    </submittedName>
</protein>
<evidence type="ECO:0000313" key="1">
    <source>
        <dbReference type="EMBL" id="KAF5823138.1"/>
    </source>
</evidence>
<keyword evidence="2" id="KW-1185">Reference proteome</keyword>
<gene>
    <name evidence="1" type="ORF">HanXRQr2_Chr01g0035091</name>
</gene>
<reference evidence="1" key="2">
    <citation type="submission" date="2020-06" db="EMBL/GenBank/DDBJ databases">
        <title>Helianthus annuus Genome sequencing and assembly Release 2.</title>
        <authorList>
            <person name="Gouzy J."/>
            <person name="Langlade N."/>
            <person name="Munos S."/>
        </authorList>
    </citation>
    <scope>NUCLEOTIDE SEQUENCE</scope>
    <source>
        <tissue evidence="1">Leaves</tissue>
    </source>
</reference>
<sequence>MYFWQSWGTNCVIKCKPQDHPCTFGKLGTRCKILVNLLGTIRVLHSCNYYNTKKSKLRFWPLWLYHFYYISPK</sequence>
<reference evidence="1" key="1">
    <citation type="journal article" date="2017" name="Nature">
        <title>The sunflower genome provides insights into oil metabolism, flowering and Asterid evolution.</title>
        <authorList>
            <person name="Badouin H."/>
            <person name="Gouzy J."/>
            <person name="Grassa C.J."/>
            <person name="Murat F."/>
            <person name="Staton S.E."/>
            <person name="Cottret L."/>
            <person name="Lelandais-Briere C."/>
            <person name="Owens G.L."/>
            <person name="Carrere S."/>
            <person name="Mayjonade B."/>
            <person name="Legrand L."/>
            <person name="Gill N."/>
            <person name="Kane N.C."/>
            <person name="Bowers J.E."/>
            <person name="Hubner S."/>
            <person name="Bellec A."/>
            <person name="Berard A."/>
            <person name="Berges H."/>
            <person name="Blanchet N."/>
            <person name="Boniface M.C."/>
            <person name="Brunel D."/>
            <person name="Catrice O."/>
            <person name="Chaidir N."/>
            <person name="Claudel C."/>
            <person name="Donnadieu C."/>
            <person name="Faraut T."/>
            <person name="Fievet G."/>
            <person name="Helmstetter N."/>
            <person name="King M."/>
            <person name="Knapp S.J."/>
            <person name="Lai Z."/>
            <person name="Le Paslier M.C."/>
            <person name="Lippi Y."/>
            <person name="Lorenzon L."/>
            <person name="Mandel J.R."/>
            <person name="Marage G."/>
            <person name="Marchand G."/>
            <person name="Marquand E."/>
            <person name="Bret-Mestries E."/>
            <person name="Morien E."/>
            <person name="Nambeesan S."/>
            <person name="Nguyen T."/>
            <person name="Pegot-Espagnet P."/>
            <person name="Pouilly N."/>
            <person name="Raftis F."/>
            <person name="Sallet E."/>
            <person name="Schiex T."/>
            <person name="Thomas J."/>
            <person name="Vandecasteele C."/>
            <person name="Vares D."/>
            <person name="Vear F."/>
            <person name="Vautrin S."/>
            <person name="Crespi M."/>
            <person name="Mangin B."/>
            <person name="Burke J.M."/>
            <person name="Salse J."/>
            <person name="Munos S."/>
            <person name="Vincourt P."/>
            <person name="Rieseberg L.H."/>
            <person name="Langlade N.B."/>
        </authorList>
    </citation>
    <scope>NUCLEOTIDE SEQUENCE</scope>
    <source>
        <tissue evidence="1">Leaves</tissue>
    </source>
</reference>
<dbReference type="Gramene" id="mRNA:HanXRQr2_Chr01g0035091">
    <property type="protein sequence ID" value="CDS:HanXRQr2_Chr01g0035091.1"/>
    <property type="gene ID" value="HanXRQr2_Chr01g0035091"/>
</dbReference>
<evidence type="ECO:0000313" key="2">
    <source>
        <dbReference type="Proteomes" id="UP000215914"/>
    </source>
</evidence>
<proteinExistence type="predicted"/>
<accession>A0A9K3JWS9</accession>
<dbReference type="Proteomes" id="UP000215914">
    <property type="component" value="Unassembled WGS sequence"/>
</dbReference>
<dbReference type="EMBL" id="MNCJ02000316">
    <property type="protein sequence ID" value="KAF5823138.1"/>
    <property type="molecule type" value="Genomic_DNA"/>
</dbReference>